<keyword evidence="3" id="KW-1133">Transmembrane helix</keyword>
<reference evidence="6" key="1">
    <citation type="journal article" date="2020" name="Genome Biol.">
        <title>Gamete binning: chromosome-level and haplotype-resolved genome assembly enabled by high-throughput single-cell sequencing of gamete genomes.</title>
        <authorList>
            <person name="Campoy J.A."/>
            <person name="Sun H."/>
            <person name="Goel M."/>
            <person name="Jiao W.-B."/>
            <person name="Folz-Donahue K."/>
            <person name="Wang N."/>
            <person name="Rubio M."/>
            <person name="Liu C."/>
            <person name="Kukat C."/>
            <person name="Ruiz D."/>
            <person name="Huettel B."/>
            <person name="Schneeberger K."/>
        </authorList>
    </citation>
    <scope>NUCLEOTIDE SEQUENCE [LARGE SCALE GENOMIC DNA]</scope>
    <source>
        <strain evidence="6">cv. Rojo Pasion</strain>
    </source>
</reference>
<dbReference type="PANTHER" id="PTHR47926">
    <property type="entry name" value="PENTATRICOPEPTIDE REPEAT-CONTAINING PROTEIN"/>
    <property type="match status" value="1"/>
</dbReference>
<dbReference type="Pfam" id="PF14432">
    <property type="entry name" value="DYW_deaminase"/>
    <property type="match status" value="1"/>
</dbReference>
<feature type="transmembrane region" description="Helical" evidence="3">
    <location>
        <begin position="124"/>
        <end position="142"/>
    </location>
</feature>
<dbReference type="GO" id="GO:0009451">
    <property type="term" value="P:RNA modification"/>
    <property type="evidence" value="ECO:0007669"/>
    <property type="project" value="InterPro"/>
</dbReference>
<evidence type="ECO:0000313" key="5">
    <source>
        <dbReference type="EMBL" id="CAB4316838.1"/>
    </source>
</evidence>
<dbReference type="NCBIfam" id="TIGR00756">
    <property type="entry name" value="PPR"/>
    <property type="match status" value="1"/>
</dbReference>
<dbReference type="InterPro" id="IPR046960">
    <property type="entry name" value="PPR_At4g14850-like_plant"/>
</dbReference>
<evidence type="ECO:0000256" key="2">
    <source>
        <dbReference type="ARBA" id="ARBA00022737"/>
    </source>
</evidence>
<evidence type="ECO:0000259" key="4">
    <source>
        <dbReference type="Pfam" id="PF14432"/>
    </source>
</evidence>
<evidence type="ECO:0000256" key="3">
    <source>
        <dbReference type="SAM" id="Phobius"/>
    </source>
</evidence>
<dbReference type="InterPro" id="IPR011990">
    <property type="entry name" value="TPR-like_helical_dom_sf"/>
</dbReference>
<dbReference type="AlphaFoldDB" id="A0A6J5Y038"/>
<dbReference type="OrthoDB" id="1194493at2759"/>
<dbReference type="GO" id="GO:0008270">
    <property type="term" value="F:zinc ion binding"/>
    <property type="evidence" value="ECO:0007669"/>
    <property type="project" value="InterPro"/>
</dbReference>
<organism evidence="5 6">
    <name type="scientific">Prunus armeniaca</name>
    <name type="common">Apricot</name>
    <name type="synonym">Armeniaca vulgaris</name>
    <dbReference type="NCBI Taxonomy" id="36596"/>
    <lineage>
        <taxon>Eukaryota</taxon>
        <taxon>Viridiplantae</taxon>
        <taxon>Streptophyta</taxon>
        <taxon>Embryophyta</taxon>
        <taxon>Tracheophyta</taxon>
        <taxon>Spermatophyta</taxon>
        <taxon>Magnoliopsida</taxon>
        <taxon>eudicotyledons</taxon>
        <taxon>Gunneridae</taxon>
        <taxon>Pentapetalae</taxon>
        <taxon>rosids</taxon>
        <taxon>fabids</taxon>
        <taxon>Rosales</taxon>
        <taxon>Rosaceae</taxon>
        <taxon>Amygdaloideae</taxon>
        <taxon>Amygdaleae</taxon>
        <taxon>Prunus</taxon>
    </lineage>
</organism>
<gene>
    <name evidence="5" type="ORF">ORAREDHAP_LOCUS43166</name>
</gene>
<comment type="similarity">
    <text evidence="1">Belongs to the PPR family. PCMP-H subfamily.</text>
</comment>
<keyword evidence="3" id="KW-0472">Membrane</keyword>
<keyword evidence="6" id="KW-1185">Reference proteome</keyword>
<evidence type="ECO:0000313" key="6">
    <source>
        <dbReference type="Proteomes" id="UP000507245"/>
    </source>
</evidence>
<dbReference type="InterPro" id="IPR002885">
    <property type="entry name" value="PPR_rpt"/>
</dbReference>
<feature type="domain" description="DYW" evidence="4">
    <location>
        <begin position="78"/>
        <end position="122"/>
    </location>
</feature>
<protein>
    <recommendedName>
        <fullName evidence="4">DYW domain-containing protein</fullName>
    </recommendedName>
</protein>
<dbReference type="GO" id="GO:0003723">
    <property type="term" value="F:RNA binding"/>
    <property type="evidence" value="ECO:0007669"/>
    <property type="project" value="InterPro"/>
</dbReference>
<dbReference type="Gene3D" id="1.25.40.10">
    <property type="entry name" value="Tetratricopeptide repeat domain"/>
    <property type="match status" value="1"/>
</dbReference>
<keyword evidence="3" id="KW-0812">Transmembrane</keyword>
<dbReference type="InterPro" id="IPR032867">
    <property type="entry name" value="DYW_dom"/>
</dbReference>
<sequence>MCSLGTSLDKITFIGVLSACSYSGKVGKGLENVEIMKSRYQVEPRTEHYACMVDLLGQEGKVKEAMDLIKKMSIEADEIVLHDVDEEEKAHSLSYHSEKMAIAYGLLKVPQEMPIWVMKKLRRLLVIANLVLWGSILGKTGFETGIMPSRVNWSNLFLD</sequence>
<accession>A0A6J5Y038</accession>
<keyword evidence="2" id="KW-0677">Repeat</keyword>
<dbReference type="EMBL" id="CAEKKB010000007">
    <property type="protein sequence ID" value="CAB4316838.1"/>
    <property type="molecule type" value="Genomic_DNA"/>
</dbReference>
<evidence type="ECO:0000256" key="1">
    <source>
        <dbReference type="ARBA" id="ARBA00006643"/>
    </source>
</evidence>
<dbReference type="Proteomes" id="UP000507245">
    <property type="component" value="Unassembled WGS sequence"/>
</dbReference>
<name>A0A6J5Y038_PRUAR</name>
<dbReference type="PANTHER" id="PTHR47926:SF373">
    <property type="entry name" value="TETRATRICOPEPTIDE-LIKE HELICAL DOMAIN SUPERFAMILY, DYW DOMAIN-CONTAINING PROTEIN"/>
    <property type="match status" value="1"/>
</dbReference>
<proteinExistence type="inferred from homology"/>